<dbReference type="Proteomes" id="UP000326757">
    <property type="component" value="Unassembled WGS sequence"/>
</dbReference>
<comment type="caution">
    <text evidence="2">The sequence shown here is derived from an EMBL/GenBank/DDBJ whole genome shotgun (WGS) entry which is preliminary data.</text>
</comment>
<gene>
    <name evidence="2" type="ORF">EYC80_005319</name>
</gene>
<dbReference type="AlphaFoldDB" id="A0A5N6KK43"/>
<proteinExistence type="predicted"/>
<evidence type="ECO:0000313" key="2">
    <source>
        <dbReference type="EMBL" id="KAB8303961.1"/>
    </source>
</evidence>
<dbReference type="EMBL" id="VIGI01000002">
    <property type="protein sequence ID" value="KAB8303961.1"/>
    <property type="molecule type" value="Genomic_DNA"/>
</dbReference>
<feature type="region of interest" description="Disordered" evidence="1">
    <location>
        <begin position="74"/>
        <end position="96"/>
    </location>
</feature>
<keyword evidence="3" id="KW-1185">Reference proteome</keyword>
<evidence type="ECO:0000313" key="3">
    <source>
        <dbReference type="Proteomes" id="UP000326757"/>
    </source>
</evidence>
<sequence length="96" mass="10930">MTICGDSSSIQSLNHRLYHYLHLNICMYVRKSHLGHNPKPCIKASKSKCHANKTIVWTKFPSVQFPSTLHKHAVDDKKQPPYAQSKTSPCPCVERV</sequence>
<protein>
    <submittedName>
        <fullName evidence="2">Uncharacterized protein</fullName>
    </submittedName>
</protein>
<accession>A0A5N6KK43</accession>
<reference evidence="2 3" key="1">
    <citation type="submission" date="2019-06" db="EMBL/GenBank/DDBJ databases">
        <title>Genome Sequence of the Brown Rot Fungal Pathogen Monilinia laxa.</title>
        <authorList>
            <person name="De Miccolis Angelini R.M."/>
            <person name="Landi L."/>
            <person name="Abate D."/>
            <person name="Pollastro S."/>
            <person name="Romanazzi G."/>
            <person name="Faretra F."/>
        </authorList>
    </citation>
    <scope>NUCLEOTIDE SEQUENCE [LARGE SCALE GENOMIC DNA]</scope>
    <source>
        <strain evidence="2 3">Mlax316</strain>
    </source>
</reference>
<organism evidence="2 3">
    <name type="scientific">Monilinia laxa</name>
    <name type="common">Brown rot fungus</name>
    <name type="synonym">Sclerotinia laxa</name>
    <dbReference type="NCBI Taxonomy" id="61186"/>
    <lineage>
        <taxon>Eukaryota</taxon>
        <taxon>Fungi</taxon>
        <taxon>Dikarya</taxon>
        <taxon>Ascomycota</taxon>
        <taxon>Pezizomycotina</taxon>
        <taxon>Leotiomycetes</taxon>
        <taxon>Helotiales</taxon>
        <taxon>Sclerotiniaceae</taxon>
        <taxon>Monilinia</taxon>
    </lineage>
</organism>
<evidence type="ECO:0000256" key="1">
    <source>
        <dbReference type="SAM" id="MobiDB-lite"/>
    </source>
</evidence>
<name>A0A5N6KK43_MONLA</name>